<evidence type="ECO:0000313" key="3">
    <source>
        <dbReference type="RefSeq" id="XP_006821811.1"/>
    </source>
</evidence>
<organism evidence="2 3">
    <name type="scientific">Saccoglossus kowalevskii</name>
    <name type="common">Acorn worm</name>
    <dbReference type="NCBI Taxonomy" id="10224"/>
    <lineage>
        <taxon>Eukaryota</taxon>
        <taxon>Metazoa</taxon>
        <taxon>Hemichordata</taxon>
        <taxon>Enteropneusta</taxon>
        <taxon>Harrimaniidae</taxon>
        <taxon>Saccoglossus</taxon>
    </lineage>
</organism>
<reference evidence="3" key="1">
    <citation type="submission" date="2025-08" db="UniProtKB">
        <authorList>
            <consortium name="RefSeq"/>
        </authorList>
    </citation>
    <scope>IDENTIFICATION</scope>
    <source>
        <tissue evidence="3">Testes</tissue>
    </source>
</reference>
<dbReference type="Proteomes" id="UP000694865">
    <property type="component" value="Unplaced"/>
</dbReference>
<evidence type="ECO:0000313" key="2">
    <source>
        <dbReference type="Proteomes" id="UP000694865"/>
    </source>
</evidence>
<evidence type="ECO:0000259" key="1">
    <source>
        <dbReference type="Pfam" id="PF25273"/>
    </source>
</evidence>
<dbReference type="Pfam" id="PF25273">
    <property type="entry name" value="DUF7869"/>
    <property type="match status" value="1"/>
</dbReference>
<keyword evidence="2" id="KW-1185">Reference proteome</keyword>
<name>A0ABM0MP70_SACKO</name>
<sequence length="230" mass="27204">MDKTAKALGWMRFRFERIGDFMPHKEKIYLPVFYNATMLYDRMKRELAERLWSETDVICYSYFRAVWLKFLPEFVIEQRTEFSVCGDCVQITEALEQATSEAERNAIRKTKHQHEHLISTERNFYHTAREMAVREPEELTCIIQDGMDQKKTNVPKLSKNDKNTEHLLRVPMHATGCLFHTNVPEGKIASVRLDINQFPHDSNMTMNNFLWTLEDNVDRLGRNLHAQFDN</sequence>
<gene>
    <name evidence="3" type="primary">LOC102805396</name>
</gene>
<protein>
    <submittedName>
        <fullName evidence="3">Uncharacterized protein LOC102805396</fullName>
    </submittedName>
</protein>
<dbReference type="InterPro" id="IPR057191">
    <property type="entry name" value="DUF7869"/>
</dbReference>
<accession>A0ABM0MP70</accession>
<dbReference type="PANTHER" id="PTHR33153:SF3">
    <property type="entry name" value="TRAFFICKING PROTEIN PARTICLE COMPLEX SUBUNIT 11 DOMAIN-CONTAINING PROTEIN"/>
    <property type="match status" value="1"/>
</dbReference>
<feature type="non-terminal residue" evidence="3">
    <location>
        <position position="230"/>
    </location>
</feature>
<dbReference type="GeneID" id="102805396"/>
<dbReference type="RefSeq" id="XP_006821811.1">
    <property type="nucleotide sequence ID" value="XM_006821748.1"/>
</dbReference>
<proteinExistence type="predicted"/>
<feature type="domain" description="DUF7869" evidence="1">
    <location>
        <begin position="162"/>
        <end position="230"/>
    </location>
</feature>
<dbReference type="PANTHER" id="PTHR33153">
    <property type="entry name" value="MYND-TYPE DOMAIN-CONTAINING PROTEIN"/>
    <property type="match status" value="1"/>
</dbReference>